<feature type="region of interest" description="Disordered" evidence="7">
    <location>
        <begin position="155"/>
        <end position="226"/>
    </location>
</feature>
<dbReference type="PANTHER" id="PTHR12198:SF9">
    <property type="entry name" value="PROSPERO HOMEOBOX PROTEIN 2"/>
    <property type="match status" value="1"/>
</dbReference>
<keyword evidence="10" id="KW-1185">Reference proteome</keyword>
<feature type="compositionally biased region" description="Polar residues" evidence="7">
    <location>
        <begin position="168"/>
        <end position="186"/>
    </location>
</feature>
<evidence type="ECO:0000313" key="10">
    <source>
        <dbReference type="Proteomes" id="UP000465112"/>
    </source>
</evidence>
<dbReference type="PANTHER" id="PTHR12198">
    <property type="entry name" value="HOMEOBOX PROTEIN PROSPERO/PROX-1/CEH-26"/>
    <property type="match status" value="1"/>
</dbReference>
<dbReference type="SUPFAM" id="SSF46689">
    <property type="entry name" value="Homeodomain-like"/>
    <property type="match status" value="1"/>
</dbReference>
<evidence type="ECO:0000259" key="8">
    <source>
        <dbReference type="PROSITE" id="PS51818"/>
    </source>
</evidence>
<keyword evidence="4" id="KW-0371">Homeobox</keyword>
<keyword evidence="3" id="KW-0238">DNA-binding</keyword>
<feature type="compositionally biased region" description="Basic and acidic residues" evidence="7">
    <location>
        <begin position="356"/>
        <end position="368"/>
    </location>
</feature>
<dbReference type="EMBL" id="VHII01000018">
    <property type="protein sequence ID" value="KAF1376582.1"/>
    <property type="molecule type" value="Genomic_DNA"/>
</dbReference>
<dbReference type="InterPro" id="IPR009057">
    <property type="entry name" value="Homeodomain-like_sf"/>
</dbReference>
<evidence type="ECO:0000256" key="5">
    <source>
        <dbReference type="ARBA" id="ARBA00023163"/>
    </source>
</evidence>
<evidence type="ECO:0000256" key="6">
    <source>
        <dbReference type="ARBA" id="ARBA00023242"/>
    </source>
</evidence>
<feature type="compositionally biased region" description="Basic and acidic residues" evidence="7">
    <location>
        <begin position="155"/>
        <end position="167"/>
    </location>
</feature>
<feature type="compositionally biased region" description="Polar residues" evidence="7">
    <location>
        <begin position="98"/>
        <end position="107"/>
    </location>
</feature>
<evidence type="ECO:0000313" key="9">
    <source>
        <dbReference type="EMBL" id="KAF1376582.1"/>
    </source>
</evidence>
<feature type="region of interest" description="Disordered" evidence="7">
    <location>
        <begin position="83"/>
        <end position="107"/>
    </location>
</feature>
<protein>
    <recommendedName>
        <fullName evidence="8">Prospero domain-containing protein</fullName>
    </recommendedName>
</protein>
<evidence type="ECO:0000256" key="4">
    <source>
        <dbReference type="ARBA" id="ARBA00023155"/>
    </source>
</evidence>
<evidence type="ECO:0000256" key="7">
    <source>
        <dbReference type="SAM" id="MobiDB-lite"/>
    </source>
</evidence>
<comment type="subcellular location">
    <subcellularLocation>
        <location evidence="1">Nucleus</location>
    </subcellularLocation>
</comment>
<dbReference type="GO" id="GO:0048468">
    <property type="term" value="P:cell development"/>
    <property type="evidence" value="ECO:0007669"/>
    <property type="project" value="UniProtKB-ARBA"/>
</dbReference>
<feature type="region of interest" description="Disordered" evidence="7">
    <location>
        <begin position="323"/>
        <end position="369"/>
    </location>
</feature>
<dbReference type="InterPro" id="IPR037131">
    <property type="entry name" value="Homeo_prospero_dom_sf"/>
</dbReference>
<dbReference type="AlphaFoldDB" id="A0A6A5ER62"/>
<dbReference type="GO" id="GO:0005634">
    <property type="term" value="C:nucleus"/>
    <property type="evidence" value="ECO:0007669"/>
    <property type="project" value="UniProtKB-SubCell"/>
</dbReference>
<dbReference type="GO" id="GO:0007399">
    <property type="term" value="P:nervous system development"/>
    <property type="evidence" value="ECO:0007669"/>
    <property type="project" value="UniProtKB-ARBA"/>
</dbReference>
<evidence type="ECO:0000256" key="3">
    <source>
        <dbReference type="ARBA" id="ARBA00023125"/>
    </source>
</evidence>
<accession>A0A6A5ER62</accession>
<evidence type="ECO:0000256" key="2">
    <source>
        <dbReference type="ARBA" id="ARBA00023015"/>
    </source>
</evidence>
<feature type="compositionally biased region" description="Basic and acidic residues" evidence="7">
    <location>
        <begin position="192"/>
        <end position="208"/>
    </location>
</feature>
<keyword evidence="6" id="KW-0539">Nucleus</keyword>
<name>A0A6A5ER62_PERFL</name>
<dbReference type="Pfam" id="PF05044">
    <property type="entry name" value="HPD"/>
    <property type="match status" value="1"/>
</dbReference>
<reference evidence="9 10" key="1">
    <citation type="submission" date="2019-06" db="EMBL/GenBank/DDBJ databases">
        <title>A chromosome-scale genome assembly of the European perch, Perca fluviatilis.</title>
        <authorList>
            <person name="Roques C."/>
            <person name="Zahm M."/>
            <person name="Cabau C."/>
            <person name="Klopp C."/>
            <person name="Bouchez O."/>
            <person name="Donnadieu C."/>
            <person name="Kuhl H."/>
            <person name="Gislard M."/>
            <person name="Guendouz S."/>
            <person name="Journot L."/>
            <person name="Haffray P."/>
            <person name="Bestin A."/>
            <person name="Morvezen R."/>
            <person name="Feron R."/>
            <person name="Wen M."/>
            <person name="Jouanno E."/>
            <person name="Herpin A."/>
            <person name="Schartl M."/>
            <person name="Postlethwait J."/>
            <person name="Schaerlinger B."/>
            <person name="Chardard D."/>
            <person name="Lecocq T."/>
            <person name="Poncet C."/>
            <person name="Jaffrelo L."/>
            <person name="Lampietro C."/>
            <person name="Guiguen Y."/>
        </authorList>
    </citation>
    <scope>NUCLEOTIDE SEQUENCE [LARGE SCALE GENOMIC DNA]</scope>
    <source>
        <tissue evidence="9">Blood</tissue>
    </source>
</reference>
<dbReference type="Gene3D" id="1.10.10.500">
    <property type="entry name" value="Homeo-prospero domain"/>
    <property type="match status" value="1"/>
</dbReference>
<evidence type="ECO:0000256" key="1">
    <source>
        <dbReference type="ARBA" id="ARBA00004123"/>
    </source>
</evidence>
<dbReference type="InterPro" id="IPR023082">
    <property type="entry name" value="Homeo_prospero_dom"/>
</dbReference>
<keyword evidence="5" id="KW-0804">Transcription</keyword>
<proteinExistence type="predicted"/>
<dbReference type="Proteomes" id="UP000465112">
    <property type="component" value="Unassembled WGS sequence"/>
</dbReference>
<gene>
    <name evidence="9" type="ORF">PFLUV_G00212970</name>
</gene>
<dbReference type="PROSITE" id="PS51818">
    <property type="entry name" value="HOMEO_PROSPERO"/>
    <property type="match status" value="1"/>
</dbReference>
<keyword evidence="2" id="KW-0805">Transcription regulation</keyword>
<dbReference type="GO" id="GO:0000981">
    <property type="term" value="F:DNA-binding transcription factor activity, RNA polymerase II-specific"/>
    <property type="evidence" value="ECO:0007669"/>
    <property type="project" value="TreeGrafter"/>
</dbReference>
<organism evidence="9 10">
    <name type="scientific">Perca fluviatilis</name>
    <name type="common">European perch</name>
    <dbReference type="NCBI Taxonomy" id="8168"/>
    <lineage>
        <taxon>Eukaryota</taxon>
        <taxon>Metazoa</taxon>
        <taxon>Chordata</taxon>
        <taxon>Craniata</taxon>
        <taxon>Vertebrata</taxon>
        <taxon>Euteleostomi</taxon>
        <taxon>Actinopterygii</taxon>
        <taxon>Neopterygii</taxon>
        <taxon>Teleostei</taxon>
        <taxon>Neoteleostei</taxon>
        <taxon>Acanthomorphata</taxon>
        <taxon>Eupercaria</taxon>
        <taxon>Perciformes</taxon>
        <taxon>Percoidei</taxon>
        <taxon>Percidae</taxon>
        <taxon>Percinae</taxon>
        <taxon>Perca</taxon>
    </lineage>
</organism>
<feature type="domain" description="Prospero" evidence="8">
    <location>
        <begin position="449"/>
        <end position="550"/>
    </location>
</feature>
<comment type="caution">
    <text evidence="9">The sequence shown here is derived from an EMBL/GenBank/DDBJ whole genome shotgun (WGS) entry which is preliminary data.</text>
</comment>
<dbReference type="InterPro" id="IPR039350">
    <property type="entry name" value="Prospero_homeodomain"/>
</dbReference>
<dbReference type="GO" id="GO:0000978">
    <property type="term" value="F:RNA polymerase II cis-regulatory region sequence-specific DNA binding"/>
    <property type="evidence" value="ECO:0007669"/>
    <property type="project" value="TreeGrafter"/>
</dbReference>
<sequence length="550" mass="62439">MNPSVWSNGMYSSSGICLDGCTAEHLSSFQPDHLLSDSDVPGDSVFVHKDSEDMKMLPESAYYSSRDAASSLICSSQLELTPTRDSTAGHLPTRRHQSPASSSCGHYDWNLNSGHQAKRARVENIIKGMTSSPGMHCTDVMTNLHEESDGIPENERIQDQEHMERSGSDSQTTRKQQESQHQNLRQLRTRFKHVDGVTDTTDSKDKKNPTWNDSSETSPRDAFIDSHSEFESSTSIKYQGWKKGKLTNYFQSKSERIKLIADVLKYELSRAVTRSVDSIFKSMPLLQTNDEMNVETDMPLYSSVGKDDKLVPDVQTEALSLVVQKPQPEGDDKFTLQSRSRAHHHPRPPVPFGRDSALHEDQPSEKNHSTALQHALRFLHNGCSEVGQAKFEAFDWNSVKVRSKVNSRCVRSPQTPSVSVDPMLLESLCLPHVKIESDCLVNNNLYMLNEGLTTHHLKKAKLMFFYTRYPSSLILKMCFHDVQFTRCITSQLIKWFSNFREFYYIQMEKFARTALLEGVADVRGLTVGRESDLFRALNIHYNKANDFQVN</sequence>